<dbReference type="GO" id="GO:0046685">
    <property type="term" value="P:response to arsenic-containing substance"/>
    <property type="evidence" value="ECO:0007669"/>
    <property type="project" value="UniProtKB-KW"/>
</dbReference>
<keyword evidence="3" id="KW-0560">Oxidoreductase</keyword>
<dbReference type="RefSeq" id="WP_035515255.1">
    <property type="nucleotide sequence ID" value="NZ_KN234754.1"/>
</dbReference>
<evidence type="ECO:0000313" key="4">
    <source>
        <dbReference type="Proteomes" id="UP000029640"/>
    </source>
</evidence>
<evidence type="ECO:0000259" key="2">
    <source>
        <dbReference type="SMART" id="SM00226"/>
    </source>
</evidence>
<dbReference type="AlphaFoldDB" id="A0A095VSA5"/>
<dbReference type="Proteomes" id="UP000029640">
    <property type="component" value="Unassembled WGS sequence"/>
</dbReference>
<dbReference type="CDD" id="cd16345">
    <property type="entry name" value="LMWP_ArsC"/>
    <property type="match status" value="1"/>
</dbReference>
<proteinExistence type="predicted"/>
<keyword evidence="1" id="KW-0059">Arsenical resistance</keyword>
<dbReference type="PATRIC" id="fig|1265313.6.peg.1093"/>
<dbReference type="InterPro" id="IPR023485">
    <property type="entry name" value="Ptyr_pPase"/>
</dbReference>
<protein>
    <submittedName>
        <fullName evidence="3">Arsenate reductase</fullName>
        <ecNumber evidence="3">1.20.4.1</ecNumber>
    </submittedName>
</protein>
<dbReference type="Pfam" id="PF01451">
    <property type="entry name" value="LMWPc"/>
    <property type="match status" value="1"/>
</dbReference>
<dbReference type="SUPFAM" id="SSF52788">
    <property type="entry name" value="Phosphotyrosine protein phosphatases I"/>
    <property type="match status" value="1"/>
</dbReference>
<dbReference type="EMBL" id="AUVB01000031">
    <property type="protein sequence ID" value="KGE04245.1"/>
    <property type="molecule type" value="Genomic_DNA"/>
</dbReference>
<accession>A0A095VSA5</accession>
<dbReference type="SMART" id="SM00226">
    <property type="entry name" value="LMWPc"/>
    <property type="match status" value="1"/>
</dbReference>
<reference evidence="3 4" key="1">
    <citation type="journal article" date="2014" name="Genome Announc.">
        <title>Genome Sequence of Gammaproteobacterial Pseudohaliea rubra Type Strain DSM 19751, Isolated from Coastal Seawater of the Mediterranean Sea.</title>
        <authorList>
            <person name="Spring S."/>
            <person name="Fiebig A."/>
            <person name="Riedel T."/>
            <person name="Goker M."/>
            <person name="Klenk H.P."/>
        </authorList>
    </citation>
    <scope>NUCLEOTIDE SEQUENCE [LARGE SCALE GENOMIC DNA]</scope>
    <source>
        <strain evidence="3 4">DSM 19751</strain>
    </source>
</reference>
<sequence length="163" mass="17268">MPDTVKTLLFVCTHNRCRSILCEALTNHLAGGRLRAFSAGSQPAGAVHPETLAQLEARGIATAGLKSQSWEAFADLAPDVVVTVCDSAAGEQCPLWMGATAKVHWGLPDPSKVPGPGPEQDAAFAAVIATIEGRLQHLLTREPEHLDQAGFVEALVSLTTEEY</sequence>
<feature type="domain" description="Phosphotyrosine protein phosphatase I" evidence="2">
    <location>
        <begin position="6"/>
        <end position="141"/>
    </location>
</feature>
<dbReference type="Gene3D" id="3.40.50.2300">
    <property type="match status" value="1"/>
</dbReference>
<dbReference type="InterPro" id="IPR036196">
    <property type="entry name" value="Ptyr_pPase_sf"/>
</dbReference>
<evidence type="ECO:0000313" key="3">
    <source>
        <dbReference type="EMBL" id="KGE04245.1"/>
    </source>
</evidence>
<dbReference type="EC" id="1.20.4.1" evidence="3"/>
<dbReference type="PANTHER" id="PTHR43428:SF1">
    <property type="entry name" value="ARSENATE REDUCTASE"/>
    <property type="match status" value="1"/>
</dbReference>
<name>A0A095VSA5_9GAMM</name>
<dbReference type="PANTHER" id="PTHR43428">
    <property type="entry name" value="ARSENATE REDUCTASE"/>
    <property type="match status" value="1"/>
</dbReference>
<organism evidence="3 4">
    <name type="scientific">Pseudohaliea rubra DSM 19751</name>
    <dbReference type="NCBI Taxonomy" id="1265313"/>
    <lineage>
        <taxon>Bacteria</taxon>
        <taxon>Pseudomonadati</taxon>
        <taxon>Pseudomonadota</taxon>
        <taxon>Gammaproteobacteria</taxon>
        <taxon>Cellvibrionales</taxon>
        <taxon>Halieaceae</taxon>
        <taxon>Pseudohaliea</taxon>
    </lineage>
</organism>
<comment type="caution">
    <text evidence="3">The sequence shown here is derived from an EMBL/GenBank/DDBJ whole genome shotgun (WGS) entry which is preliminary data.</text>
</comment>
<dbReference type="GO" id="GO:0008794">
    <property type="term" value="F:arsenate reductase (glutaredoxin) activity"/>
    <property type="evidence" value="ECO:0007669"/>
    <property type="project" value="UniProtKB-EC"/>
</dbReference>
<dbReference type="HOGENOM" id="CLU_071415_3_0_6"/>
<keyword evidence="4" id="KW-1185">Reference proteome</keyword>
<evidence type="ECO:0000256" key="1">
    <source>
        <dbReference type="ARBA" id="ARBA00022849"/>
    </source>
</evidence>
<gene>
    <name evidence="3" type="ORF">HRUBRA_01109</name>
</gene>
<dbReference type="STRING" id="1265313.HRUBRA_01109"/>
<dbReference type="eggNOG" id="COG0394">
    <property type="taxonomic scope" value="Bacteria"/>
</dbReference>